<sequence length="416" mass="46303">MRMNRRQFLQAGLALAAFPYVAPHVAHAQSASPRKRILLRSSWQTVNIGDIAHTPGMLRLLEQHLPDCQITLWPSSVENGVDEMLRRRFPKLQILAKDAAAKAEAFKTHDFLLHGSGPSIVGQASIVEWAEKTGKPYGIGGVTWTHSDAGLKVINGAKFAFFRDSVSLGVAKEHKSTCPILEFGPDATFACDLVNDAPAAAWLKEVGLEDGKFMCCIPKLRNSPYWEIKKGVAKDEKKHARNEAMKEHDIGPLRDAVTAVVTQTNMKVLLCPEDASQMKLNKEMIYDKLSDDVKKKVVWREQYWLTDFAQSVYTRSAGLFGNEQHSPIMCIGHGVPAIVCRYKEQTSKGFMWKDIGLSEWLFDHDLDEAHKGLTPAVLAIANDQPTARAKAAKAKAVADDRMKRMMDVLKDELGKL</sequence>
<protein>
    <submittedName>
        <fullName evidence="3">Polysaccharide pyruvyl transferase family protein</fullName>
    </submittedName>
</protein>
<dbReference type="KEGG" id="hbs:IPV69_20295"/>
<evidence type="ECO:0000313" key="3">
    <source>
        <dbReference type="EMBL" id="QOV92485.1"/>
    </source>
</evidence>
<accession>A0A7M2X492</accession>
<evidence type="ECO:0000256" key="1">
    <source>
        <dbReference type="SAM" id="SignalP"/>
    </source>
</evidence>
<proteinExistence type="predicted"/>
<feature type="chain" id="PRO_5034647503" evidence="1">
    <location>
        <begin position="29"/>
        <end position="416"/>
    </location>
</feature>
<organism evidence="3 4">
    <name type="scientific">Humisphaera borealis</name>
    <dbReference type="NCBI Taxonomy" id="2807512"/>
    <lineage>
        <taxon>Bacteria</taxon>
        <taxon>Pseudomonadati</taxon>
        <taxon>Planctomycetota</taxon>
        <taxon>Phycisphaerae</taxon>
        <taxon>Tepidisphaerales</taxon>
        <taxon>Tepidisphaeraceae</taxon>
        <taxon>Humisphaera</taxon>
    </lineage>
</organism>
<keyword evidence="1" id="KW-0732">Signal</keyword>
<dbReference type="PROSITE" id="PS51318">
    <property type="entry name" value="TAT"/>
    <property type="match status" value="1"/>
</dbReference>
<feature type="domain" description="Polysaccharide pyruvyl transferase" evidence="2">
    <location>
        <begin position="47"/>
        <end position="343"/>
    </location>
</feature>
<dbReference type="AlphaFoldDB" id="A0A7M2X492"/>
<dbReference type="InterPro" id="IPR006311">
    <property type="entry name" value="TAT_signal"/>
</dbReference>
<keyword evidence="3" id="KW-0808">Transferase</keyword>
<evidence type="ECO:0000313" key="4">
    <source>
        <dbReference type="Proteomes" id="UP000593765"/>
    </source>
</evidence>
<dbReference type="InterPro" id="IPR007345">
    <property type="entry name" value="Polysacch_pyruvyl_Trfase"/>
</dbReference>
<keyword evidence="4" id="KW-1185">Reference proteome</keyword>
<reference evidence="3 4" key="1">
    <citation type="submission" date="2020-10" db="EMBL/GenBank/DDBJ databases">
        <title>Wide distribution of Phycisphaera-like planctomycetes from WD2101 soil group in peatlands and genome analysis of the first cultivated representative.</title>
        <authorList>
            <person name="Dedysh S.N."/>
            <person name="Beletsky A.V."/>
            <person name="Ivanova A."/>
            <person name="Kulichevskaya I.S."/>
            <person name="Suzina N.E."/>
            <person name="Philippov D.A."/>
            <person name="Rakitin A.L."/>
            <person name="Mardanov A.V."/>
            <person name="Ravin N.V."/>
        </authorList>
    </citation>
    <scope>NUCLEOTIDE SEQUENCE [LARGE SCALE GENOMIC DNA]</scope>
    <source>
        <strain evidence="3 4">M1803</strain>
    </source>
</reference>
<dbReference type="EMBL" id="CP063458">
    <property type="protein sequence ID" value="QOV92485.1"/>
    <property type="molecule type" value="Genomic_DNA"/>
</dbReference>
<dbReference type="Proteomes" id="UP000593765">
    <property type="component" value="Chromosome"/>
</dbReference>
<name>A0A7M2X492_9BACT</name>
<gene>
    <name evidence="3" type="ORF">IPV69_20295</name>
</gene>
<dbReference type="GO" id="GO:0016740">
    <property type="term" value="F:transferase activity"/>
    <property type="evidence" value="ECO:0007669"/>
    <property type="project" value="UniProtKB-KW"/>
</dbReference>
<evidence type="ECO:0000259" key="2">
    <source>
        <dbReference type="Pfam" id="PF04230"/>
    </source>
</evidence>
<feature type="signal peptide" evidence="1">
    <location>
        <begin position="1"/>
        <end position="28"/>
    </location>
</feature>
<dbReference type="Pfam" id="PF04230">
    <property type="entry name" value="PS_pyruv_trans"/>
    <property type="match status" value="1"/>
</dbReference>